<sequence length="41" mass="4313">MLAPLPSSASAPSGDTNKRRVAPQRFLSPRAKRPIAHSSVG</sequence>
<evidence type="ECO:0000256" key="1">
    <source>
        <dbReference type="SAM" id="MobiDB-lite"/>
    </source>
</evidence>
<evidence type="ECO:0000313" key="2">
    <source>
        <dbReference type="EMBL" id="BAX56926.1"/>
    </source>
</evidence>
<keyword evidence="2" id="KW-0614">Plasmid</keyword>
<reference evidence="2" key="1">
    <citation type="journal article" date="2017" name="Infect. Genet. Evol.">
        <title>Plasmid dynamics in Vibrio parahaemolyticus strains related to shrimp Acute Hepatopancreatic Necrosis Syndrome (AHPNS).</title>
        <authorList>
            <person name="Theethakaew C."/>
            <person name="Nakamura S."/>
            <person name="Motooka D."/>
            <person name="Matsuda S."/>
            <person name="Kodama T."/>
            <person name="Chonsin K."/>
            <person name="Suthienkul O."/>
            <person name="Iida T."/>
        </authorList>
    </citation>
    <scope>NUCLEOTIDE SEQUENCE</scope>
    <source>
        <strain evidence="2">VPE61</strain>
        <plasmid evidence="2">pVPE61a</plasmid>
    </source>
</reference>
<accession>A0A1Y1BCM6</accession>
<organism evidence="2">
    <name type="scientific">Vibrio parahaemolyticus</name>
    <dbReference type="NCBI Taxonomy" id="670"/>
    <lineage>
        <taxon>Bacteria</taxon>
        <taxon>Pseudomonadati</taxon>
        <taxon>Pseudomonadota</taxon>
        <taxon>Gammaproteobacteria</taxon>
        <taxon>Vibrionales</taxon>
        <taxon>Vibrionaceae</taxon>
        <taxon>Vibrio</taxon>
    </lineage>
</organism>
<dbReference type="EMBL" id="AP014860">
    <property type="protein sequence ID" value="BAX56926.1"/>
    <property type="molecule type" value="Genomic_DNA"/>
</dbReference>
<feature type="compositionally biased region" description="Low complexity" evidence="1">
    <location>
        <begin position="1"/>
        <end position="13"/>
    </location>
</feature>
<name>A0A1Y1BCM6_VIBPH</name>
<proteinExistence type="predicted"/>
<protein>
    <submittedName>
        <fullName evidence="2">Uncharacterized protein</fullName>
    </submittedName>
</protein>
<geneLocation type="plasmid" evidence="2">
    <name>pVPE61a</name>
</geneLocation>
<feature type="region of interest" description="Disordered" evidence="1">
    <location>
        <begin position="1"/>
        <end position="41"/>
    </location>
</feature>
<dbReference type="AlphaFoldDB" id="A0A1Y1BCM6"/>